<sequence length="593" mass="66459">MSDESDIENGSEDGVEDGVADESPFLNSFIDAEAVESDEFDEPDEFDDGEPTAVFSQFMNLPPELRERVWEFFVPDLKANRVLRLLHISHLADELWEVSLLPQQTAPARAMLATHTESRAIGLRNYPDTIDIRGGRGILRFHSERDVILLDAPLKAPHSPDRFVSLFSNVKYLAVDSGYCVPDYSMALDSLPPALLQNLKAVFLCLDPFVHSKSELGWCASDSAHRYSAREIEGRDEGDDFYYSMRTVIKYLYCWPDLQKTLASENGHPPPLMDYLGVPIWPMVEFHFDRGLSRYQKICDFVSRAGGLEELDDLSSSDSGEGSTSDRSTEDEYESEGIDDATIDNDSDATGDEDDLVIQSGSEEEVEYEDEEQDVSAFNGFSPLQEEEEGPELHLGDEVGVANFSSLEPESPNHDGNESSSDISDEEPVQKTVRQKRRIVVSDDEHDSEEEGDRMPSRPAKRSRIVISDTEDEDDDDGDQVAEVHAHHSVDESEDDEVGEEEVEDPDETEDEEPVKAKPMSIFDKLRQYRDENPVPQGSDDESHTEGPISPDEFDGGNDARFPDDEAIDELDPVDPDGAVMEEYSEGEGEEEW</sequence>
<accession>A0ACB9ZE82</accession>
<comment type="caution">
    <text evidence="1">The sequence shown here is derived from an EMBL/GenBank/DDBJ whole genome shotgun (WGS) entry which is preliminary data.</text>
</comment>
<reference evidence="1 2" key="1">
    <citation type="journal article" date="2022" name="New Phytol.">
        <title>Ecological generalism drives hyperdiversity of secondary metabolite gene clusters in xylarialean endophytes.</title>
        <authorList>
            <person name="Franco M.E.E."/>
            <person name="Wisecaver J.H."/>
            <person name="Arnold A.E."/>
            <person name="Ju Y.M."/>
            <person name="Slot J.C."/>
            <person name="Ahrendt S."/>
            <person name="Moore L.P."/>
            <person name="Eastman K.E."/>
            <person name="Scott K."/>
            <person name="Konkel Z."/>
            <person name="Mondo S.J."/>
            <person name="Kuo A."/>
            <person name="Hayes R.D."/>
            <person name="Haridas S."/>
            <person name="Andreopoulos B."/>
            <person name="Riley R."/>
            <person name="LaButti K."/>
            <person name="Pangilinan J."/>
            <person name="Lipzen A."/>
            <person name="Amirebrahimi M."/>
            <person name="Yan J."/>
            <person name="Adam C."/>
            <person name="Keymanesh K."/>
            <person name="Ng V."/>
            <person name="Louie K."/>
            <person name="Northen T."/>
            <person name="Drula E."/>
            <person name="Henrissat B."/>
            <person name="Hsieh H.M."/>
            <person name="Youens-Clark K."/>
            <person name="Lutzoni F."/>
            <person name="Miadlikowska J."/>
            <person name="Eastwood D.C."/>
            <person name="Hamelin R.C."/>
            <person name="Grigoriev I.V."/>
            <person name="U'Ren J.M."/>
        </authorList>
    </citation>
    <scope>NUCLEOTIDE SEQUENCE [LARGE SCALE GENOMIC DNA]</scope>
    <source>
        <strain evidence="1 2">CBS 119005</strain>
    </source>
</reference>
<dbReference type="EMBL" id="MU393427">
    <property type="protein sequence ID" value="KAI4869881.1"/>
    <property type="molecule type" value="Genomic_DNA"/>
</dbReference>
<gene>
    <name evidence="1" type="ORF">F4820DRAFT_405374</name>
</gene>
<evidence type="ECO:0000313" key="1">
    <source>
        <dbReference type="EMBL" id="KAI4869881.1"/>
    </source>
</evidence>
<dbReference type="Proteomes" id="UP001497700">
    <property type="component" value="Unassembled WGS sequence"/>
</dbReference>
<proteinExistence type="predicted"/>
<protein>
    <submittedName>
        <fullName evidence="1">Uncharacterized protein</fullName>
    </submittedName>
</protein>
<keyword evidence="2" id="KW-1185">Reference proteome</keyword>
<name>A0ACB9ZE82_9PEZI</name>
<organism evidence="1 2">
    <name type="scientific">Hypoxylon rubiginosum</name>
    <dbReference type="NCBI Taxonomy" id="110542"/>
    <lineage>
        <taxon>Eukaryota</taxon>
        <taxon>Fungi</taxon>
        <taxon>Dikarya</taxon>
        <taxon>Ascomycota</taxon>
        <taxon>Pezizomycotina</taxon>
        <taxon>Sordariomycetes</taxon>
        <taxon>Xylariomycetidae</taxon>
        <taxon>Xylariales</taxon>
        <taxon>Hypoxylaceae</taxon>
        <taxon>Hypoxylon</taxon>
    </lineage>
</organism>
<evidence type="ECO:0000313" key="2">
    <source>
        <dbReference type="Proteomes" id="UP001497700"/>
    </source>
</evidence>